<sequence>MPPPGGNLTQGGLSVNTASNNSGHAPSLLSPVEYDADAISIRSDQDSDSDDDQLQQRARNSRELRAHDRMVFLEEDETEILVTDARREQDRGRRRGSNLALTNPFKFLGIRRYSDGSRSRSPDPTEGARGGAGALNTPRSTITNATTLMASSSTDSLVAGGRDNEKAGGPSSKSERRKQRRQRRKDKKKRLLSQARDGEDAELMFEMEEGGMKEGSSTGDSSDRDDRTDSDEVDRRGLAGLADLKGRRKRRSWAGWLLLHSLIAVLFALLVLGAWKMTLMKKAQHQQQQEEQAHKGGSAKAKTIVSNGTALFAPTTLIISLDGFRADFLNRGLTPRLNAFIREGVSPLYMMPSFPSVTFPNHYTLATGLYPECHGIVGNTFWDPALKADFHYTDPARSLDPKWWGGEPLWVTAERQGARTAIHMWPGSEAHILGEEPSYVDKYNGKEKLSRKVSRILEFLDQPGLESAAADDIDGSRVPNLRPQLIAAYVPNVDADGHRYGPNSTEIRGTIAAVDSMLNDIFLGLEARNLTQIVNVVVVSDHGMATTDVSRLMQLEDLVDMDKIQHVDGWPLVGLRPKDDNKLESIYQSVLNRTADNPNLEVYLRDVNMPERYHFSHNPRIAPLWLVPKTGWNIVQRDEFDVAEGKANSLVYHPRGLHGYDHEHPLMRAIFVARGPAFPHAPNSKLEAFQNIEVYNMICDSIGIDPKPNNGTLRLPLKPIGLHDAAPIEEPLDPVPAYTKEATAVPIATQTTKTATVGIDPIDAKPTVTTTSATSATDGVDPIVVSKPTTKTTSSSSSSSSSSTTSQPVSSPAPGSDKGGDADNGKNPLNKVADAASDLWGWLTDKIGEAWDKIKGSTSSGESEKSG</sequence>
<dbReference type="InterPro" id="IPR002591">
    <property type="entry name" value="Phosphodiest/P_Trfase"/>
</dbReference>
<feature type="compositionally biased region" description="Polar residues" evidence="1">
    <location>
        <begin position="137"/>
        <end position="156"/>
    </location>
</feature>
<proteinExistence type="predicted"/>
<feature type="region of interest" description="Disordered" evidence="1">
    <location>
        <begin position="1"/>
        <end position="62"/>
    </location>
</feature>
<comment type="caution">
    <text evidence="3">The sequence shown here is derived from an EMBL/GenBank/DDBJ whole genome shotgun (WGS) entry which is preliminary data.</text>
</comment>
<evidence type="ECO:0000256" key="2">
    <source>
        <dbReference type="SAM" id="Phobius"/>
    </source>
</evidence>
<dbReference type="CDD" id="cd16018">
    <property type="entry name" value="Enpp"/>
    <property type="match status" value="1"/>
</dbReference>
<feature type="compositionally biased region" description="Acidic residues" evidence="1">
    <location>
        <begin position="199"/>
        <end position="209"/>
    </location>
</feature>
<feature type="region of interest" description="Disordered" evidence="1">
    <location>
        <begin position="762"/>
        <end position="831"/>
    </location>
</feature>
<dbReference type="Pfam" id="PF01663">
    <property type="entry name" value="Phosphodiest"/>
    <property type="match status" value="1"/>
</dbReference>
<evidence type="ECO:0000313" key="4">
    <source>
        <dbReference type="Proteomes" id="UP001642406"/>
    </source>
</evidence>
<keyword evidence="4" id="KW-1185">Reference proteome</keyword>
<feature type="compositionally biased region" description="Low complexity" evidence="1">
    <location>
        <begin position="767"/>
        <end position="777"/>
    </location>
</feature>
<feature type="compositionally biased region" description="Low complexity" evidence="1">
    <location>
        <begin position="784"/>
        <end position="812"/>
    </location>
</feature>
<feature type="compositionally biased region" description="Basic and acidic residues" evidence="1">
    <location>
        <begin position="112"/>
        <end position="123"/>
    </location>
</feature>
<accession>A0ABP0CNA3</accession>
<reference evidence="3 4" key="1">
    <citation type="submission" date="2024-01" db="EMBL/GenBank/DDBJ databases">
        <authorList>
            <person name="Allen C."/>
            <person name="Tagirdzhanova G."/>
        </authorList>
    </citation>
    <scope>NUCLEOTIDE SEQUENCE [LARGE SCALE GENOMIC DNA]</scope>
</reference>
<feature type="region of interest" description="Disordered" evidence="1">
    <location>
        <begin position="112"/>
        <end position="233"/>
    </location>
</feature>
<dbReference type="Gene3D" id="3.40.720.10">
    <property type="entry name" value="Alkaline Phosphatase, subunit A"/>
    <property type="match status" value="1"/>
</dbReference>
<dbReference type="PANTHER" id="PTHR10151:SF120">
    <property type="entry name" value="BIS(5'-ADENOSYL)-TRIPHOSPHATASE"/>
    <property type="match status" value="1"/>
</dbReference>
<dbReference type="Proteomes" id="UP001642406">
    <property type="component" value="Unassembled WGS sequence"/>
</dbReference>
<feature type="compositionally biased region" description="Polar residues" evidence="1">
    <location>
        <begin position="10"/>
        <end position="24"/>
    </location>
</feature>
<dbReference type="InterPro" id="IPR017850">
    <property type="entry name" value="Alkaline_phosphatase_core_sf"/>
</dbReference>
<dbReference type="Gene3D" id="3.30.1360.180">
    <property type="match status" value="1"/>
</dbReference>
<organism evidence="3 4">
    <name type="scientific">Sporothrix bragantina</name>
    <dbReference type="NCBI Taxonomy" id="671064"/>
    <lineage>
        <taxon>Eukaryota</taxon>
        <taxon>Fungi</taxon>
        <taxon>Dikarya</taxon>
        <taxon>Ascomycota</taxon>
        <taxon>Pezizomycotina</taxon>
        <taxon>Sordariomycetes</taxon>
        <taxon>Sordariomycetidae</taxon>
        <taxon>Ophiostomatales</taxon>
        <taxon>Ophiostomataceae</taxon>
        <taxon>Sporothrix</taxon>
    </lineage>
</organism>
<keyword evidence="2" id="KW-0812">Transmembrane</keyword>
<feature type="transmembrane region" description="Helical" evidence="2">
    <location>
        <begin position="253"/>
        <end position="275"/>
    </location>
</feature>
<keyword evidence="2" id="KW-0472">Membrane</keyword>
<dbReference type="SUPFAM" id="SSF53649">
    <property type="entry name" value="Alkaline phosphatase-like"/>
    <property type="match status" value="1"/>
</dbReference>
<dbReference type="PANTHER" id="PTHR10151">
    <property type="entry name" value="ECTONUCLEOTIDE PYROPHOSPHATASE/PHOSPHODIESTERASE"/>
    <property type="match status" value="1"/>
</dbReference>
<protein>
    <submittedName>
        <fullName evidence="3">Uncharacterized protein</fullName>
    </submittedName>
</protein>
<name>A0ABP0CNA3_9PEZI</name>
<gene>
    <name evidence="3" type="ORF">SBRCBS47491_008314</name>
</gene>
<keyword evidence="2" id="KW-1133">Transmembrane helix</keyword>
<evidence type="ECO:0000256" key="1">
    <source>
        <dbReference type="SAM" id="MobiDB-lite"/>
    </source>
</evidence>
<dbReference type="EMBL" id="CAWUHC010000106">
    <property type="protein sequence ID" value="CAK7232566.1"/>
    <property type="molecule type" value="Genomic_DNA"/>
</dbReference>
<evidence type="ECO:0000313" key="3">
    <source>
        <dbReference type="EMBL" id="CAK7232566.1"/>
    </source>
</evidence>
<feature type="compositionally biased region" description="Basic residues" evidence="1">
    <location>
        <begin position="175"/>
        <end position="191"/>
    </location>
</feature>